<proteinExistence type="predicted"/>
<evidence type="ECO:0000313" key="1">
    <source>
        <dbReference type="EMBL" id="BAU83605.1"/>
    </source>
</evidence>
<organism evidence="1 2">
    <name type="scientific">Streptomyces laurentii</name>
    <dbReference type="NCBI Taxonomy" id="39478"/>
    <lineage>
        <taxon>Bacteria</taxon>
        <taxon>Bacillati</taxon>
        <taxon>Actinomycetota</taxon>
        <taxon>Actinomycetes</taxon>
        <taxon>Kitasatosporales</taxon>
        <taxon>Streptomycetaceae</taxon>
        <taxon>Streptomyces</taxon>
    </lineage>
</organism>
<protein>
    <submittedName>
        <fullName evidence="1">Uncharacterized protein</fullName>
    </submittedName>
</protein>
<dbReference type="KEGG" id="slau:SLA_2684"/>
<reference evidence="1 2" key="1">
    <citation type="journal article" date="2016" name="Genome Announc.">
        <title>Complete Genome Sequence of Thiostrepton-Producing Streptomyces laurentii ATCC 31255.</title>
        <authorList>
            <person name="Doi K."/>
            <person name="Fujino Y."/>
            <person name="Nagayoshi Y."/>
            <person name="Ohshima T."/>
            <person name="Ogata S."/>
        </authorList>
    </citation>
    <scope>NUCLEOTIDE SEQUENCE [LARGE SCALE GENOMIC DNA]</scope>
    <source>
        <strain evidence="1 2">ATCC 31255</strain>
    </source>
</reference>
<dbReference type="AlphaFoldDB" id="A0A160NZG0"/>
<sequence length="87" mass="9021">MPPATGTAAGMAVSAATASSSEAGNVTDRAVCGAVCGACVVNPLPLPGVPEFPDRPGCHACVGVRYVLTAWTWQLWHIFRTVRREGP</sequence>
<keyword evidence="2" id="KW-1185">Reference proteome</keyword>
<dbReference type="Proteomes" id="UP000217676">
    <property type="component" value="Chromosome"/>
</dbReference>
<accession>A0A160NZG0</accession>
<gene>
    <name evidence="1" type="ORF">SLA_2684</name>
</gene>
<dbReference type="EMBL" id="AP017424">
    <property type="protein sequence ID" value="BAU83605.1"/>
    <property type="molecule type" value="Genomic_DNA"/>
</dbReference>
<name>A0A160NZG0_STRLU</name>
<evidence type="ECO:0000313" key="2">
    <source>
        <dbReference type="Proteomes" id="UP000217676"/>
    </source>
</evidence>